<comment type="caution">
    <text evidence="1">The sequence shown here is derived from an EMBL/GenBank/DDBJ whole genome shotgun (WGS) entry which is preliminary data.</text>
</comment>
<dbReference type="EMBL" id="CM047583">
    <property type="protein sequence ID" value="KAI9912546.1"/>
    <property type="molecule type" value="Genomic_DNA"/>
</dbReference>
<protein>
    <submittedName>
        <fullName evidence="1">Uncharacterized protein</fullName>
    </submittedName>
</protein>
<accession>A0ACC0W4A2</accession>
<name>A0ACC0W4A2_9STRA</name>
<organism evidence="1 2">
    <name type="scientific">Peronosclerospora sorghi</name>
    <dbReference type="NCBI Taxonomy" id="230839"/>
    <lineage>
        <taxon>Eukaryota</taxon>
        <taxon>Sar</taxon>
        <taxon>Stramenopiles</taxon>
        <taxon>Oomycota</taxon>
        <taxon>Peronosporomycetes</taxon>
        <taxon>Peronosporales</taxon>
        <taxon>Peronosporaceae</taxon>
        <taxon>Peronosclerospora</taxon>
    </lineage>
</organism>
<evidence type="ECO:0000313" key="2">
    <source>
        <dbReference type="Proteomes" id="UP001163321"/>
    </source>
</evidence>
<reference evidence="1 2" key="1">
    <citation type="journal article" date="2022" name="bioRxiv">
        <title>The genome of the oomycete Peronosclerospora sorghi, a cosmopolitan pathogen of maize and sorghum, is inflated with dispersed pseudogenes.</title>
        <authorList>
            <person name="Fletcher K."/>
            <person name="Martin F."/>
            <person name="Isakeit T."/>
            <person name="Cavanaugh K."/>
            <person name="Magill C."/>
            <person name="Michelmore R."/>
        </authorList>
    </citation>
    <scope>NUCLEOTIDE SEQUENCE [LARGE SCALE GENOMIC DNA]</scope>
    <source>
        <strain evidence="1">P6</strain>
    </source>
</reference>
<gene>
    <name evidence="1" type="ORF">PsorP6_005006</name>
</gene>
<sequence>MGFTSPISLLCLLILYLAHETKGIVHQWPSLKLHFILKRNSMRLFGHRDFHVYAEPVVSSDGRHVLYNGYVEFTEPSFHIRYSLVDGIAYATLTTGHDPPSSHCLEKNVVPPLHHMIAGLNHAIPIAHGNVGGVPIECSIGNLLKVTVQGLQLAICAAGAAGVHVYDSDMEFRITYMNESLHITAPKLTTTQDCQRLVQPSHVTPLTVALLTGTDLSPREPRSAIKSNVSLDATTCTCKSRPRPCLFVHGLGVDYAKDKLQDAFPEYWGNLSANAPCCTDFKYMIWNSMATSWMKEKSRVPRGRWWKVDSNLLAGQRQSITTGHAPHNKALDASWTTACLMVHGYVLR</sequence>
<dbReference type="Proteomes" id="UP001163321">
    <property type="component" value="Chromosome 4"/>
</dbReference>
<evidence type="ECO:0000313" key="1">
    <source>
        <dbReference type="EMBL" id="KAI9912546.1"/>
    </source>
</evidence>
<proteinExistence type="predicted"/>
<keyword evidence="2" id="KW-1185">Reference proteome</keyword>